<accession>A0A2A4TC78</accession>
<reference evidence="2" key="1">
    <citation type="submission" date="2017-08" db="EMBL/GenBank/DDBJ databases">
        <title>A dynamic microbial community with high functional redundancy inhabits the cold, oxic subseafloor aquifer.</title>
        <authorList>
            <person name="Tully B.J."/>
            <person name="Wheat C.G."/>
            <person name="Glazer B.T."/>
            <person name="Huber J.A."/>
        </authorList>
    </citation>
    <scope>NUCLEOTIDE SEQUENCE [LARGE SCALE GENOMIC DNA]</scope>
</reference>
<dbReference type="Proteomes" id="UP000218113">
    <property type="component" value="Unassembled WGS sequence"/>
</dbReference>
<name>A0A2A4TC78_9DELT</name>
<dbReference type="AlphaFoldDB" id="A0A2A4TC78"/>
<sequence>MKKVILGLTVLAVALSADVFVKMTENEYHKYMKSIVEKKGYIDEVKTSHMPEKSALIVMTVKGEVVAEIVETLSAKNEGFRQDQFLKSGSISPKSSNIFLT</sequence>
<dbReference type="EMBL" id="NVSR01000001">
    <property type="protein sequence ID" value="PCI30974.1"/>
    <property type="molecule type" value="Genomic_DNA"/>
</dbReference>
<comment type="caution">
    <text evidence="1">The sequence shown here is derived from an EMBL/GenBank/DDBJ whole genome shotgun (WGS) entry which is preliminary data.</text>
</comment>
<protein>
    <submittedName>
        <fullName evidence="1">Uncharacterized protein</fullName>
    </submittedName>
</protein>
<organism evidence="1 2">
    <name type="scientific">SAR324 cluster bacterium</name>
    <dbReference type="NCBI Taxonomy" id="2024889"/>
    <lineage>
        <taxon>Bacteria</taxon>
        <taxon>Deltaproteobacteria</taxon>
        <taxon>SAR324 cluster</taxon>
    </lineage>
</organism>
<gene>
    <name evidence="1" type="ORF">COB67_00530</name>
</gene>
<evidence type="ECO:0000313" key="1">
    <source>
        <dbReference type="EMBL" id="PCI30974.1"/>
    </source>
</evidence>
<evidence type="ECO:0000313" key="2">
    <source>
        <dbReference type="Proteomes" id="UP000218113"/>
    </source>
</evidence>
<proteinExistence type="predicted"/>